<dbReference type="EMBL" id="JBHTBF010000003">
    <property type="protein sequence ID" value="MFC7318491.1"/>
    <property type="molecule type" value="Genomic_DNA"/>
</dbReference>
<dbReference type="Pfam" id="PF07221">
    <property type="entry name" value="GlcNAc_2-epim"/>
    <property type="match status" value="1"/>
</dbReference>
<dbReference type="GeneID" id="79317327"/>
<dbReference type="InterPro" id="IPR010819">
    <property type="entry name" value="AGE/CE"/>
</dbReference>
<dbReference type="InterPro" id="IPR012341">
    <property type="entry name" value="6hp_glycosidase-like_sf"/>
</dbReference>
<evidence type="ECO:0000313" key="4">
    <source>
        <dbReference type="Proteomes" id="UP001596547"/>
    </source>
</evidence>
<dbReference type="SUPFAM" id="SSF48208">
    <property type="entry name" value="Six-hairpin glycosidases"/>
    <property type="match status" value="1"/>
</dbReference>
<organism evidence="3 4">
    <name type="scientific">Halomarina halobia</name>
    <dbReference type="NCBI Taxonomy" id="3033386"/>
    <lineage>
        <taxon>Archaea</taxon>
        <taxon>Methanobacteriati</taxon>
        <taxon>Methanobacteriota</taxon>
        <taxon>Stenosarchaea group</taxon>
        <taxon>Halobacteria</taxon>
        <taxon>Halobacteriales</taxon>
        <taxon>Natronomonadaceae</taxon>
        <taxon>Halomarina</taxon>
    </lineage>
</organism>
<comment type="caution">
    <text evidence="3">The sequence shown here is derived from an EMBL/GenBank/DDBJ whole genome shotgun (WGS) entry which is preliminary data.</text>
</comment>
<reference evidence="3 4" key="1">
    <citation type="journal article" date="2019" name="Int. J. Syst. Evol. Microbiol.">
        <title>The Global Catalogue of Microorganisms (GCM) 10K type strain sequencing project: providing services to taxonomists for standard genome sequencing and annotation.</title>
        <authorList>
            <consortium name="The Broad Institute Genomics Platform"/>
            <consortium name="The Broad Institute Genome Sequencing Center for Infectious Disease"/>
            <person name="Wu L."/>
            <person name="Ma J."/>
        </authorList>
    </citation>
    <scope>NUCLEOTIDE SEQUENCE [LARGE SCALE GENOMIC DNA]</scope>
    <source>
        <strain evidence="3 4">PSR21</strain>
    </source>
</reference>
<dbReference type="InterPro" id="IPR008928">
    <property type="entry name" value="6-hairpin_glycosidase_sf"/>
</dbReference>
<dbReference type="RefSeq" id="WP_276306667.1">
    <property type="nucleotide sequence ID" value="NZ_CP119993.1"/>
</dbReference>
<evidence type="ECO:0000256" key="2">
    <source>
        <dbReference type="ARBA" id="ARBA00023235"/>
    </source>
</evidence>
<dbReference type="Gene3D" id="1.50.10.10">
    <property type="match status" value="1"/>
</dbReference>
<evidence type="ECO:0000256" key="1">
    <source>
        <dbReference type="ARBA" id="ARBA00008558"/>
    </source>
</evidence>
<keyword evidence="2" id="KW-0413">Isomerase</keyword>
<dbReference type="AlphaFoldDB" id="A0ABD6AE66"/>
<evidence type="ECO:0000313" key="3">
    <source>
        <dbReference type="EMBL" id="MFC7318491.1"/>
    </source>
</evidence>
<name>A0ABD6AE66_9EURY</name>
<keyword evidence="4" id="KW-1185">Reference proteome</keyword>
<proteinExistence type="inferred from homology"/>
<sequence>MDDWGTADGLFRDERWVRQHLTNLLSFYHPTCIDTTHGGYVAQLGDRDGTIYDGRTKHLVATCRFVFNYSVGHLLDGPTWCAASAEHGLRYLLSAHRRDDGGYAWVMDGRRVADGTRSTYGHAFVLLALATAAKAGVPPARDHLDETYALIDERFWEPDPGLCLSDLDSRWRPVSTYRGQNANMHMCEAHLAAYEATGDERYLERASRIAENIARTLADEGDGLVWEHYTEDWEIDPAYNRDRPDHLFRPWGYQPGHLLEWSKLLLSLARHRSEAWLLARAVRFFDAAVEHGWDDGRGGFVYNFDRDGAPIVADRYYWPLAEGIGAATLLAEATGDARYREWYDRIWTYAWDHVVNRRHGNWYFKLTPENEVHEGIDATPEVKVGYHQINACYEVLRTTGGARAPR</sequence>
<protein>
    <submittedName>
        <fullName evidence="3">AGE family epimerase/isomerase</fullName>
    </submittedName>
</protein>
<dbReference type="PANTHER" id="PTHR15108">
    <property type="entry name" value="N-ACYLGLUCOSAMINE-2-EPIMERASE"/>
    <property type="match status" value="1"/>
</dbReference>
<comment type="similarity">
    <text evidence="1">Belongs to the N-acylglucosamine 2-epimerase family.</text>
</comment>
<gene>
    <name evidence="3" type="ORF">ACFQPE_17065</name>
</gene>
<accession>A0ABD6AE66</accession>
<dbReference type="GO" id="GO:0016853">
    <property type="term" value="F:isomerase activity"/>
    <property type="evidence" value="ECO:0007669"/>
    <property type="project" value="UniProtKB-KW"/>
</dbReference>
<dbReference type="Proteomes" id="UP001596547">
    <property type="component" value="Unassembled WGS sequence"/>
</dbReference>